<dbReference type="PANTHER" id="PTHR11774">
    <property type="entry name" value="GERANYLGERANYL TRANSFERASE TYPE BETA SUBUNIT"/>
    <property type="match status" value="1"/>
</dbReference>
<evidence type="ECO:0000256" key="4">
    <source>
        <dbReference type="ARBA" id="ARBA00022602"/>
    </source>
</evidence>
<proteinExistence type="inferred from homology"/>
<dbReference type="EC" id="2.5.1.58" evidence="2 9"/>
<dbReference type="GO" id="GO:0005965">
    <property type="term" value="C:protein farnesyltransferase complex"/>
    <property type="evidence" value="ECO:0007669"/>
    <property type="project" value="UniProtKB-UniRule"/>
</dbReference>
<organism evidence="11 12">
    <name type="scientific">Huiozyma naganishii (strain ATCC MYA-139 / BCRC 22969 / CBS 8797 / KCTC 17520 / NBRC 10181 / NCYC 3082 / Yp74L-3)</name>
    <name type="common">Yeast</name>
    <name type="synonym">Kazachstania naganishii</name>
    <dbReference type="NCBI Taxonomy" id="1071383"/>
    <lineage>
        <taxon>Eukaryota</taxon>
        <taxon>Fungi</taxon>
        <taxon>Dikarya</taxon>
        <taxon>Ascomycota</taxon>
        <taxon>Saccharomycotina</taxon>
        <taxon>Saccharomycetes</taxon>
        <taxon>Saccharomycetales</taxon>
        <taxon>Saccharomycetaceae</taxon>
        <taxon>Huiozyma</taxon>
    </lineage>
</organism>
<dbReference type="EMBL" id="HE978314">
    <property type="protein sequence ID" value="CCK68240.1"/>
    <property type="molecule type" value="Genomic_DNA"/>
</dbReference>
<evidence type="ECO:0000256" key="7">
    <source>
        <dbReference type="ARBA" id="ARBA00022737"/>
    </source>
</evidence>
<dbReference type="Gene3D" id="1.50.10.20">
    <property type="match status" value="1"/>
</dbReference>
<comment type="subunit">
    <text evidence="9">Heterodimer of an alpha and a beta subunit.</text>
</comment>
<dbReference type="OMA" id="WCIYWIL"/>
<keyword evidence="12" id="KW-1185">Reference proteome</keyword>
<dbReference type="GO" id="GO:0004660">
    <property type="term" value="F:protein farnesyltransferase activity"/>
    <property type="evidence" value="ECO:0007669"/>
    <property type="project" value="UniProtKB-UniRule"/>
</dbReference>
<evidence type="ECO:0000259" key="10">
    <source>
        <dbReference type="Pfam" id="PF00432"/>
    </source>
</evidence>
<dbReference type="GO" id="GO:0008270">
    <property type="term" value="F:zinc ion binding"/>
    <property type="evidence" value="ECO:0007669"/>
    <property type="project" value="UniProtKB-UniRule"/>
</dbReference>
<keyword evidence="4 9" id="KW-0637">Prenyltransferase</keyword>
<dbReference type="GeneID" id="34523875"/>
<sequence>MDQSQLRRARFIDSSLLGRKRSVQEQIAAEGGQGAAEEEVIPIMKEVETETTIDRQKVLMSCKELLQCEIEPLHKDFHREYLDYVLAQPLPPQMTALDASQPWMLYWVANSLASLNEEWLNDDVKIMMAKKLNVIGSSKTEKMGPFGGGIGQMPHIAGTYASINALALCGNIENCWDYIDRESIYQWLLSLKQSNGGFKTCVEVGEVDTRGVYCALSIASMLNIMTEELVQGVVQYLVSCQTYEGGFGGCPQEDEAHGGYTFCAVASLMILDALDQINVDKLLEWCSARQLNEEKGLNGRNNKLVDGCYSFWVGATGAILETKGYVCPIDKNALHEYICQCCQDPAMPGLRDKPGKHADLYHTNYVLLGLAITEAIYTETSQDGPVRSSPALHIESTTNTKLRFKTSGLSPINPVYGVPVVNLRQFAEYFHHK</sequence>
<evidence type="ECO:0000256" key="8">
    <source>
        <dbReference type="ARBA" id="ARBA00022833"/>
    </source>
</evidence>
<name>J7R0B4_HUIN7</name>
<dbReference type="InterPro" id="IPR026872">
    <property type="entry name" value="FTB"/>
</dbReference>
<accession>J7R0B4</accession>
<dbReference type="KEGG" id="kng:KNAG_0A05770"/>
<dbReference type="InterPro" id="IPR001330">
    <property type="entry name" value="Prenyltrans"/>
</dbReference>
<dbReference type="SUPFAM" id="SSF48239">
    <property type="entry name" value="Terpenoid cyclases/Protein prenyltransferases"/>
    <property type="match status" value="1"/>
</dbReference>
<feature type="domain" description="Prenyltransferase alpha-alpha toroid" evidence="10">
    <location>
        <begin position="73"/>
        <end position="416"/>
    </location>
</feature>
<dbReference type="GO" id="GO:0051604">
    <property type="term" value="P:protein maturation"/>
    <property type="evidence" value="ECO:0007669"/>
    <property type="project" value="EnsemblFungi"/>
</dbReference>
<dbReference type="RefSeq" id="XP_022462486.1">
    <property type="nucleotide sequence ID" value="XM_022610107.1"/>
</dbReference>
<dbReference type="InterPro" id="IPR045089">
    <property type="entry name" value="PGGT1B-like"/>
</dbReference>
<dbReference type="Proteomes" id="UP000006310">
    <property type="component" value="Chromosome 1"/>
</dbReference>
<evidence type="ECO:0000313" key="11">
    <source>
        <dbReference type="EMBL" id="CCK68240.1"/>
    </source>
</evidence>
<reference evidence="12" key="2">
    <citation type="submission" date="2012-08" db="EMBL/GenBank/DDBJ databases">
        <title>Genome sequence of Kazachstania naganishii.</title>
        <authorList>
            <person name="Gordon J.L."/>
            <person name="Armisen D."/>
            <person name="Proux-Wera E."/>
            <person name="OhEigeartaigh S.S."/>
            <person name="Byrne K.P."/>
            <person name="Wolfe K.H."/>
        </authorList>
    </citation>
    <scope>NUCLEOTIDE SEQUENCE [LARGE SCALE GENOMIC DNA]</scope>
    <source>
        <strain evidence="12">ATCC MYA-139 / BCRC 22969 / CBS 8797 / CCRC 22969 / KCTC 17520 / NBRC 10181 / NCYC 3082</strain>
    </source>
</reference>
<protein>
    <recommendedName>
        <fullName evidence="3 9">Protein farnesyltransferase subunit beta</fullName>
        <shortName evidence="9">FTase-beta</shortName>
        <ecNumber evidence="2 9">2.5.1.58</ecNumber>
    </recommendedName>
</protein>
<evidence type="ECO:0000256" key="2">
    <source>
        <dbReference type="ARBA" id="ARBA00012702"/>
    </source>
</evidence>
<dbReference type="Pfam" id="PF00432">
    <property type="entry name" value="Prenyltrans"/>
    <property type="match status" value="1"/>
</dbReference>
<dbReference type="PANTHER" id="PTHR11774:SF6">
    <property type="entry name" value="PROTEIN FARNESYLTRANSFERASE SUBUNIT BETA"/>
    <property type="match status" value="1"/>
</dbReference>
<evidence type="ECO:0000256" key="9">
    <source>
        <dbReference type="RuleBase" id="RU365056"/>
    </source>
</evidence>
<dbReference type="eggNOG" id="KOG0365">
    <property type="taxonomic scope" value="Eukaryota"/>
</dbReference>
<comment type="cofactor">
    <cofactor evidence="9">
        <name>Zn(2+)</name>
        <dbReference type="ChEBI" id="CHEBI:29105"/>
    </cofactor>
    <text evidence="9">Binds 1 zinc ion per subunit.</text>
</comment>
<dbReference type="AlphaFoldDB" id="J7R0B4"/>
<keyword evidence="6 9" id="KW-0479">Metal-binding</keyword>
<gene>
    <name evidence="11" type="primary">KNAG0A05770</name>
    <name evidence="11" type="ordered locus">KNAG_0A05770</name>
</gene>
<comment type="catalytic activity">
    <reaction evidence="9">
        <text>L-cysteinyl-[protein] + (2E,6E)-farnesyl diphosphate = S-(2E,6E)-farnesyl-L-cysteinyl-[protein] + diphosphate</text>
        <dbReference type="Rhea" id="RHEA:13345"/>
        <dbReference type="Rhea" id="RHEA-COMP:10131"/>
        <dbReference type="Rhea" id="RHEA-COMP:11535"/>
        <dbReference type="ChEBI" id="CHEBI:29950"/>
        <dbReference type="ChEBI" id="CHEBI:33019"/>
        <dbReference type="ChEBI" id="CHEBI:86019"/>
        <dbReference type="ChEBI" id="CHEBI:175763"/>
    </reaction>
</comment>
<dbReference type="OrthoDB" id="10261146at2759"/>
<comment type="similarity">
    <text evidence="1 9">Belongs to the protein prenyltransferase subunit beta family.</text>
</comment>
<dbReference type="InterPro" id="IPR008930">
    <property type="entry name" value="Terpenoid_cyclase/PrenylTrfase"/>
</dbReference>
<evidence type="ECO:0000256" key="3">
    <source>
        <dbReference type="ARBA" id="ARBA00015798"/>
    </source>
</evidence>
<evidence type="ECO:0000313" key="12">
    <source>
        <dbReference type="Proteomes" id="UP000006310"/>
    </source>
</evidence>
<keyword evidence="7" id="KW-0677">Repeat</keyword>
<comment type="function">
    <text evidence="9">Catalyzes the transfer of a farnesyl moiety from farnesyl diphosphate to a cysteine at the fourth position from the C-terminus of several proteins. The beta subunit is responsible for peptide-binding.</text>
</comment>
<keyword evidence="5 9" id="KW-0808">Transferase</keyword>
<dbReference type="HOGENOM" id="CLU_028946_0_2_1"/>
<evidence type="ECO:0000256" key="5">
    <source>
        <dbReference type="ARBA" id="ARBA00022679"/>
    </source>
</evidence>
<evidence type="ECO:0000256" key="6">
    <source>
        <dbReference type="ARBA" id="ARBA00022723"/>
    </source>
</evidence>
<dbReference type="GO" id="GO:0097354">
    <property type="term" value="P:prenylation"/>
    <property type="evidence" value="ECO:0007669"/>
    <property type="project" value="UniProtKB-UniRule"/>
</dbReference>
<dbReference type="STRING" id="1071383.J7R0B4"/>
<dbReference type="CDD" id="cd02893">
    <property type="entry name" value="FTase"/>
    <property type="match status" value="1"/>
</dbReference>
<keyword evidence="8 9" id="KW-0862">Zinc</keyword>
<reference evidence="11 12" key="1">
    <citation type="journal article" date="2011" name="Proc. Natl. Acad. Sci. U.S.A.">
        <title>Evolutionary erosion of yeast sex chromosomes by mating-type switching accidents.</title>
        <authorList>
            <person name="Gordon J.L."/>
            <person name="Armisen D."/>
            <person name="Proux-Wera E."/>
            <person name="Oheigeartaigh S.S."/>
            <person name="Byrne K.P."/>
            <person name="Wolfe K.H."/>
        </authorList>
    </citation>
    <scope>NUCLEOTIDE SEQUENCE [LARGE SCALE GENOMIC DNA]</scope>
    <source>
        <strain evidence="12">ATCC MYA-139 / BCRC 22969 / CBS 8797 / CCRC 22969 / KCTC 17520 / NBRC 10181 / NCYC 3082</strain>
    </source>
</reference>
<evidence type="ECO:0000256" key="1">
    <source>
        <dbReference type="ARBA" id="ARBA00010497"/>
    </source>
</evidence>